<dbReference type="EMBL" id="CDMZ01001081">
    <property type="protein sequence ID" value="CEM26894.1"/>
    <property type="molecule type" value="Genomic_DNA"/>
</dbReference>
<dbReference type="PANTHER" id="PTHR43981">
    <property type="entry name" value="ENOYL-[ACYL-CARRIER-PROTEIN] REDUCTASE, MITOCHONDRIAL"/>
    <property type="match status" value="1"/>
</dbReference>
<evidence type="ECO:0000256" key="1">
    <source>
        <dbReference type="ARBA" id="ARBA00004173"/>
    </source>
</evidence>
<evidence type="ECO:0000256" key="6">
    <source>
        <dbReference type="ARBA" id="ARBA00023128"/>
    </source>
</evidence>
<accession>A0A0G4GCB1</accession>
<evidence type="ECO:0000256" key="4">
    <source>
        <dbReference type="ARBA" id="ARBA00022946"/>
    </source>
</evidence>
<evidence type="ECO:0000313" key="9">
    <source>
        <dbReference type="EMBL" id="CEM26894.1"/>
    </source>
</evidence>
<protein>
    <recommendedName>
        <fullName evidence="8">J domain-containing protein</fullName>
    </recommendedName>
</protein>
<evidence type="ECO:0000256" key="2">
    <source>
        <dbReference type="ARBA" id="ARBA00010371"/>
    </source>
</evidence>
<keyword evidence="5" id="KW-0560">Oxidoreductase</keyword>
<feature type="compositionally biased region" description="Low complexity" evidence="7">
    <location>
        <begin position="204"/>
        <end position="217"/>
    </location>
</feature>
<dbReference type="PRINTS" id="PR00625">
    <property type="entry name" value="JDOMAIN"/>
</dbReference>
<dbReference type="Pfam" id="PF00226">
    <property type="entry name" value="DnaJ"/>
    <property type="match status" value="1"/>
</dbReference>
<dbReference type="InterPro" id="IPR036869">
    <property type="entry name" value="J_dom_sf"/>
</dbReference>
<feature type="region of interest" description="Disordered" evidence="7">
    <location>
        <begin position="478"/>
        <end position="497"/>
    </location>
</feature>
<dbReference type="InterPro" id="IPR011032">
    <property type="entry name" value="GroES-like_sf"/>
</dbReference>
<dbReference type="GO" id="GO:0016491">
    <property type="term" value="F:oxidoreductase activity"/>
    <property type="evidence" value="ECO:0007669"/>
    <property type="project" value="UniProtKB-KW"/>
</dbReference>
<keyword evidence="4" id="KW-0809">Transit peptide</keyword>
<dbReference type="Gene3D" id="1.10.287.110">
    <property type="entry name" value="DnaJ domain"/>
    <property type="match status" value="1"/>
</dbReference>
<feature type="compositionally biased region" description="Basic and acidic residues" evidence="7">
    <location>
        <begin position="177"/>
        <end position="203"/>
    </location>
</feature>
<dbReference type="InterPro" id="IPR036291">
    <property type="entry name" value="NAD(P)-bd_dom_sf"/>
</dbReference>
<feature type="region of interest" description="Disordered" evidence="7">
    <location>
        <begin position="602"/>
        <end position="664"/>
    </location>
</feature>
<dbReference type="SUPFAM" id="SSF51735">
    <property type="entry name" value="NAD(P)-binding Rossmann-fold domains"/>
    <property type="match status" value="1"/>
</dbReference>
<evidence type="ECO:0000256" key="3">
    <source>
        <dbReference type="ARBA" id="ARBA00022857"/>
    </source>
</evidence>
<feature type="compositionally biased region" description="Low complexity" evidence="7">
    <location>
        <begin position="479"/>
        <end position="495"/>
    </location>
</feature>
<feature type="region of interest" description="Disordered" evidence="7">
    <location>
        <begin position="265"/>
        <end position="295"/>
    </location>
</feature>
<feature type="region of interest" description="Disordered" evidence="7">
    <location>
        <begin position="177"/>
        <end position="217"/>
    </location>
</feature>
<name>A0A0G4GCB1_9ALVE</name>
<dbReference type="InterPro" id="IPR029058">
    <property type="entry name" value="AB_hydrolase_fold"/>
</dbReference>
<dbReference type="InterPro" id="IPR003140">
    <property type="entry name" value="PLipase/COase/thioEstase"/>
</dbReference>
<comment type="subcellular location">
    <subcellularLocation>
        <location evidence="1">Mitochondrion</location>
    </subcellularLocation>
</comment>
<dbReference type="SMART" id="SM00271">
    <property type="entry name" value="DnaJ"/>
    <property type="match status" value="1"/>
</dbReference>
<evidence type="ECO:0000256" key="5">
    <source>
        <dbReference type="ARBA" id="ARBA00023002"/>
    </source>
</evidence>
<evidence type="ECO:0000259" key="8">
    <source>
        <dbReference type="PROSITE" id="PS50076"/>
    </source>
</evidence>
<evidence type="ECO:0000256" key="7">
    <source>
        <dbReference type="SAM" id="MobiDB-lite"/>
    </source>
</evidence>
<dbReference type="InterPro" id="IPR051034">
    <property type="entry name" value="Mito_Enoyl-ACP_Reductase"/>
</dbReference>
<feature type="domain" description="J" evidence="8">
    <location>
        <begin position="12"/>
        <end position="73"/>
    </location>
</feature>
<dbReference type="InterPro" id="IPR001623">
    <property type="entry name" value="DnaJ_domain"/>
</dbReference>
<reference evidence="9" key="1">
    <citation type="submission" date="2014-11" db="EMBL/GenBank/DDBJ databases">
        <authorList>
            <person name="Otto D Thomas"/>
            <person name="Naeem Raeece"/>
        </authorList>
    </citation>
    <scope>NUCLEOTIDE SEQUENCE</scope>
</reference>
<feature type="compositionally biased region" description="Basic and acidic residues" evidence="7">
    <location>
        <begin position="623"/>
        <end position="644"/>
    </location>
</feature>
<dbReference type="VEuPathDB" id="CryptoDB:Cvel_4507"/>
<dbReference type="AlphaFoldDB" id="A0A0G4GCB1"/>
<proteinExistence type="inferred from homology"/>
<gene>
    <name evidence="9" type="ORF">Cvel_4507</name>
</gene>
<dbReference type="SUPFAM" id="SSF53474">
    <property type="entry name" value="alpha/beta-Hydrolases"/>
    <property type="match status" value="1"/>
</dbReference>
<dbReference type="PhylomeDB" id="A0A0G4GCB1"/>
<dbReference type="Gene3D" id="3.40.50.1820">
    <property type="entry name" value="alpha/beta hydrolase"/>
    <property type="match status" value="1"/>
</dbReference>
<dbReference type="Pfam" id="PF02230">
    <property type="entry name" value="Abhydrolase_2"/>
    <property type="match status" value="1"/>
</dbReference>
<keyword evidence="3" id="KW-0521">NADP</keyword>
<sequence>MTSKSVLTPTEDLYEVLGVARDAPLSDIRQAFRARVLKDHPDRGGDPEVFGLLNAAWETLSDPARRAFYDRTGRTQKTAEESFLENFSASAGGERREGDGQGEGNQMADRLAMLQRREGEGQGAATHEEGFQAWLRARHQAGSVVTDQTILDKVGVSRDAYRPLRHAYAHEGRVVLRHSAEEKKGKGAKDKQEAEGGKTKEQQQKGGTSVADAASRSVRLSSRRLRAELRWGELLVNILYAPVGFGDVTALRVGENPLVAWTAEEDREREQHSVLGNGGRAEEGDDEEERAGGPSVGEAGVARVVAVGPGVKVMKEGDLVLPLRSDMGTWRTASIWKERDCLKLPVEVLPVEYAACAKELFTAYHLLQKYTAGMKAGDALICNGGNSLVVQALIQMAKILQYRTFVVVRRHSPETFETVSERLYEMGATRVFADDEPIRRRLLSEGQALPVLALDMVGGQRSGSRLLSALRPNDQSFVNAGSSSNGPSQSGPSAPRSRMVLFGASSGESFSAPWYLMLSSEVSIEAFCLEKFLKSGANQKKLVSGLDQIGRLVDAKRVVLKTREFALDEAEAAVEFWGEGGRIAKPLLRPLAIEEEKLAAEKAEKERETRERELKSLQGKLFDSGREREDGGETSGAKEMEEKPFGGPVIREDEETPSGGTKTVGTRLQKEALRRVELPAQRGSRGRGGASVSPSFGHSSAPAALVFLHGQGETCEEYDGLFRGAMDREESYRHVKTILPAAPCLAPDVKGEPTTSWTTLSLREVAETLNVVEKAAMGASAGELRAEEIALLAEVEQSCEQVARLLASELSDGVRANRLVLSGFSLGALVALSTAVAKIDVPLGGVILLGCPAPSERVLKFLLDRASPASKKTRLFLLTGSHDEICPLKDAERLKNSLETKGFPVTLSPIAQGKHEVGNDELGHLLACLGLLVG</sequence>
<dbReference type="Gene3D" id="3.40.50.720">
    <property type="entry name" value="NAD(P)-binding Rossmann-like Domain"/>
    <property type="match status" value="1"/>
</dbReference>
<dbReference type="SUPFAM" id="SSF50129">
    <property type="entry name" value="GroES-like"/>
    <property type="match status" value="1"/>
</dbReference>
<dbReference type="GO" id="GO:0005739">
    <property type="term" value="C:mitochondrion"/>
    <property type="evidence" value="ECO:0007669"/>
    <property type="project" value="UniProtKB-SubCell"/>
</dbReference>
<dbReference type="PANTHER" id="PTHR43981:SF2">
    <property type="entry name" value="ENOYL-[ACYL-CARRIER-PROTEIN] REDUCTASE, MITOCHONDRIAL"/>
    <property type="match status" value="1"/>
</dbReference>
<dbReference type="GO" id="GO:0016787">
    <property type="term" value="F:hydrolase activity"/>
    <property type="evidence" value="ECO:0007669"/>
    <property type="project" value="InterPro"/>
</dbReference>
<dbReference type="PROSITE" id="PS50076">
    <property type="entry name" value="DNAJ_2"/>
    <property type="match status" value="1"/>
</dbReference>
<dbReference type="GO" id="GO:0006631">
    <property type="term" value="P:fatty acid metabolic process"/>
    <property type="evidence" value="ECO:0007669"/>
    <property type="project" value="TreeGrafter"/>
</dbReference>
<keyword evidence="6" id="KW-0496">Mitochondrion</keyword>
<organism evidence="9">
    <name type="scientific">Chromera velia CCMP2878</name>
    <dbReference type="NCBI Taxonomy" id="1169474"/>
    <lineage>
        <taxon>Eukaryota</taxon>
        <taxon>Sar</taxon>
        <taxon>Alveolata</taxon>
        <taxon>Colpodellida</taxon>
        <taxon>Chromeraceae</taxon>
        <taxon>Chromera</taxon>
    </lineage>
</organism>
<dbReference type="SUPFAM" id="SSF46565">
    <property type="entry name" value="Chaperone J-domain"/>
    <property type="match status" value="1"/>
</dbReference>
<dbReference type="Gene3D" id="3.90.180.10">
    <property type="entry name" value="Medium-chain alcohol dehydrogenases, catalytic domain"/>
    <property type="match status" value="1"/>
</dbReference>
<comment type="similarity">
    <text evidence="2">Belongs to the zinc-containing alcohol dehydrogenase family. Quinone oxidoreductase subfamily.</text>
</comment>
<feature type="region of interest" description="Disordered" evidence="7">
    <location>
        <begin position="79"/>
        <end position="104"/>
    </location>
</feature>
<dbReference type="CDD" id="cd06257">
    <property type="entry name" value="DnaJ"/>
    <property type="match status" value="1"/>
</dbReference>
<feature type="compositionally biased region" description="Basic and acidic residues" evidence="7">
    <location>
        <begin position="602"/>
        <end position="615"/>
    </location>
</feature>